<keyword evidence="2" id="KW-1185">Reference proteome</keyword>
<dbReference type="Proteomes" id="UP000242222">
    <property type="component" value="Unassembled WGS sequence"/>
</dbReference>
<gene>
    <name evidence="1" type="ORF">SAMN05216516_102192</name>
</gene>
<evidence type="ECO:0000313" key="2">
    <source>
        <dbReference type="Proteomes" id="UP000242222"/>
    </source>
</evidence>
<accession>A0A1I4W133</accession>
<dbReference type="AlphaFoldDB" id="A0A1I4W133"/>
<reference evidence="2" key="1">
    <citation type="submission" date="2016-10" db="EMBL/GenBank/DDBJ databases">
        <authorList>
            <person name="Varghese N."/>
            <person name="Submissions S."/>
        </authorList>
    </citation>
    <scope>NUCLEOTIDE SEQUENCE [LARGE SCALE GENOMIC DNA]</scope>
    <source>
        <strain evidence="2">N6PO6</strain>
    </source>
</reference>
<name>A0A1I4W133_9GAMM</name>
<proteinExistence type="predicted"/>
<dbReference type="EMBL" id="FOVC01000002">
    <property type="protein sequence ID" value="SFN06869.1"/>
    <property type="molecule type" value="Genomic_DNA"/>
</dbReference>
<sequence length="44" mass="5241">MTLFYGANVGSQLLGCYVLYLLKGSYKHNAFILKEYIKIWRFFM</sequence>
<organism evidence="1 2">
    <name type="scientific">Izhakiella capsodis</name>
    <dbReference type="NCBI Taxonomy" id="1367852"/>
    <lineage>
        <taxon>Bacteria</taxon>
        <taxon>Pseudomonadati</taxon>
        <taxon>Pseudomonadota</taxon>
        <taxon>Gammaproteobacteria</taxon>
        <taxon>Enterobacterales</taxon>
        <taxon>Erwiniaceae</taxon>
        <taxon>Izhakiella</taxon>
    </lineage>
</organism>
<protein>
    <submittedName>
        <fullName evidence="1">Uncharacterized protein</fullName>
    </submittedName>
</protein>
<dbReference type="STRING" id="1367852.SAMN05216516_102192"/>
<evidence type="ECO:0000313" key="1">
    <source>
        <dbReference type="EMBL" id="SFN06869.1"/>
    </source>
</evidence>